<keyword evidence="3" id="KW-1185">Reference proteome</keyword>
<name>A0A1W1VW27_9DEIO</name>
<evidence type="ECO:0000313" key="3">
    <source>
        <dbReference type="Proteomes" id="UP000192582"/>
    </source>
</evidence>
<evidence type="ECO:0000313" key="2">
    <source>
        <dbReference type="EMBL" id="SMB97538.1"/>
    </source>
</evidence>
<dbReference type="Proteomes" id="UP000192582">
    <property type="component" value="Unassembled WGS sequence"/>
</dbReference>
<accession>A0A1W1VW27</accession>
<organism evidence="2 3">
    <name type="scientific">Deinococcus hopiensis KR-140</name>
    <dbReference type="NCBI Taxonomy" id="695939"/>
    <lineage>
        <taxon>Bacteria</taxon>
        <taxon>Thermotogati</taxon>
        <taxon>Deinococcota</taxon>
        <taxon>Deinococci</taxon>
        <taxon>Deinococcales</taxon>
        <taxon>Deinococcaceae</taxon>
        <taxon>Deinococcus</taxon>
    </lineage>
</organism>
<dbReference type="AlphaFoldDB" id="A0A1W1VW27"/>
<dbReference type="OrthoDB" id="9979199at2"/>
<reference evidence="2 3" key="1">
    <citation type="submission" date="2017-04" db="EMBL/GenBank/DDBJ databases">
        <authorList>
            <person name="Afonso C.L."/>
            <person name="Miller P.J."/>
            <person name="Scott M.A."/>
            <person name="Spackman E."/>
            <person name="Goraichik I."/>
            <person name="Dimitrov K.M."/>
            <person name="Suarez D.L."/>
            <person name="Swayne D.E."/>
        </authorList>
    </citation>
    <scope>NUCLEOTIDE SEQUENCE [LARGE SCALE GENOMIC DNA]</scope>
    <source>
        <strain evidence="2 3">KR-140</strain>
    </source>
</reference>
<feature type="chain" id="PRO_5012800071" evidence="1">
    <location>
        <begin position="32"/>
        <end position="189"/>
    </location>
</feature>
<proteinExistence type="predicted"/>
<evidence type="ECO:0000256" key="1">
    <source>
        <dbReference type="SAM" id="SignalP"/>
    </source>
</evidence>
<keyword evidence="1" id="KW-0732">Signal</keyword>
<sequence length="189" mass="20130">MRATRPTRRPLRPYTRPLSALLALTLGTAHAGYSTDAVVREITAQALKVPTTTPPVAATRLAALLPKRCVRATPSRPRLAQGHAEATYGTTRVLLDDFAGRALNTVMGAAFEFGQYADVRDAALVRPMPGALGYTVFEPRAARAQTRVWVGGRFVVQIIAESAHSRSDVDACLRATGLAGLAALSQTPP</sequence>
<dbReference type="RefSeq" id="WP_084051356.1">
    <property type="nucleotide sequence ID" value="NZ_FWWU01000011.1"/>
</dbReference>
<gene>
    <name evidence="2" type="ORF">SAMN00790413_06033</name>
</gene>
<dbReference type="EMBL" id="FWWU01000011">
    <property type="protein sequence ID" value="SMB97538.1"/>
    <property type="molecule type" value="Genomic_DNA"/>
</dbReference>
<protein>
    <submittedName>
        <fullName evidence="2">Uncharacterized protein</fullName>
    </submittedName>
</protein>
<feature type="signal peptide" evidence="1">
    <location>
        <begin position="1"/>
        <end position="31"/>
    </location>
</feature>